<reference evidence="2 3" key="1">
    <citation type="journal article" date="2018" name="Nat. Biotechnol.">
        <title>A standardized bacterial taxonomy based on genome phylogeny substantially revises the tree of life.</title>
        <authorList>
            <person name="Parks D.H."/>
            <person name="Chuvochina M."/>
            <person name="Waite D.W."/>
            <person name="Rinke C."/>
            <person name="Skarshewski A."/>
            <person name="Chaumeil P.A."/>
            <person name="Hugenholtz P."/>
        </authorList>
    </citation>
    <scope>NUCLEOTIDE SEQUENCE [LARGE SCALE GENOMIC DNA]</scope>
    <source>
        <strain evidence="2">UBA10227</strain>
    </source>
</reference>
<evidence type="ECO:0000313" key="2">
    <source>
        <dbReference type="EMBL" id="HCY82834.1"/>
    </source>
</evidence>
<comment type="caution">
    <text evidence="2">The sequence shown here is derived from an EMBL/GenBank/DDBJ whole genome shotgun (WGS) entry which is preliminary data.</text>
</comment>
<dbReference type="EMBL" id="DPRK01000243">
    <property type="protein sequence ID" value="HCY82834.1"/>
    <property type="molecule type" value="Genomic_DNA"/>
</dbReference>
<organism evidence="2 3">
    <name type="scientific">Xanthomarina gelatinilytica</name>
    <dbReference type="NCBI Taxonomy" id="1137281"/>
    <lineage>
        <taxon>Bacteria</taxon>
        <taxon>Pseudomonadati</taxon>
        <taxon>Bacteroidota</taxon>
        <taxon>Flavobacteriia</taxon>
        <taxon>Flavobacteriales</taxon>
        <taxon>Flavobacteriaceae</taxon>
        <taxon>Xanthomarina</taxon>
    </lineage>
</organism>
<feature type="transmembrane region" description="Helical" evidence="1">
    <location>
        <begin position="35"/>
        <end position="55"/>
    </location>
</feature>
<dbReference type="RefSeq" id="WP_417873096.1">
    <property type="nucleotide sequence ID" value="NZ_JBLWTM010000025.1"/>
</dbReference>
<evidence type="ECO:0000313" key="3">
    <source>
        <dbReference type="Proteomes" id="UP000263268"/>
    </source>
</evidence>
<gene>
    <name evidence="2" type="ORF">DHV22_15200</name>
</gene>
<keyword evidence="1" id="KW-1133">Transmembrane helix</keyword>
<name>A0A3D6BVD0_9FLAO</name>
<protein>
    <submittedName>
        <fullName evidence="2">Uncharacterized protein</fullName>
    </submittedName>
</protein>
<keyword evidence="1" id="KW-0472">Membrane</keyword>
<dbReference type="AlphaFoldDB" id="A0A3D6BVD0"/>
<proteinExistence type="predicted"/>
<feature type="transmembrane region" description="Helical" evidence="1">
    <location>
        <begin position="6"/>
        <end position="23"/>
    </location>
</feature>
<evidence type="ECO:0000256" key="1">
    <source>
        <dbReference type="SAM" id="Phobius"/>
    </source>
</evidence>
<dbReference type="Proteomes" id="UP000263268">
    <property type="component" value="Unassembled WGS sequence"/>
</dbReference>
<keyword evidence="1" id="KW-0812">Transmembrane</keyword>
<sequence>MTRKTGAIGVLIAGILLLTMNFLELDFNHLEKGPLAGILSNVLLILAMILSIRHLNNEEQT</sequence>
<accession>A0A3D6BVD0</accession>